<proteinExistence type="predicted"/>
<organism evidence="2 3">
    <name type="scientific">Pararhodobacter marinus</name>
    <dbReference type="NCBI Taxonomy" id="2184063"/>
    <lineage>
        <taxon>Bacteria</taxon>
        <taxon>Pseudomonadati</taxon>
        <taxon>Pseudomonadota</taxon>
        <taxon>Alphaproteobacteria</taxon>
        <taxon>Rhodobacterales</taxon>
        <taxon>Paracoccaceae</taxon>
        <taxon>Pararhodobacter</taxon>
    </lineage>
</organism>
<accession>A0A2U2CB49</accession>
<comment type="caution">
    <text evidence="2">The sequence shown here is derived from an EMBL/GenBank/DDBJ whole genome shotgun (WGS) entry which is preliminary data.</text>
</comment>
<evidence type="ECO:0000256" key="1">
    <source>
        <dbReference type="SAM" id="MobiDB-lite"/>
    </source>
</evidence>
<dbReference type="GeneID" id="94365174"/>
<dbReference type="EMBL" id="QEYD01000005">
    <property type="protein sequence ID" value="PWE29089.1"/>
    <property type="molecule type" value="Genomic_DNA"/>
</dbReference>
<dbReference type="AlphaFoldDB" id="A0A2U2CB49"/>
<evidence type="ECO:0000313" key="3">
    <source>
        <dbReference type="Proteomes" id="UP000244940"/>
    </source>
</evidence>
<keyword evidence="3" id="KW-1185">Reference proteome</keyword>
<protein>
    <submittedName>
        <fullName evidence="2">Uncharacterized protein</fullName>
    </submittedName>
</protein>
<feature type="region of interest" description="Disordered" evidence="1">
    <location>
        <begin position="59"/>
        <end position="85"/>
    </location>
</feature>
<reference evidence="2 3" key="1">
    <citation type="submission" date="2018-05" db="EMBL/GenBank/DDBJ databases">
        <title>Pararhodobacter marina sp. nov., isolated from deep-sea water of the Indian Ocean.</title>
        <authorList>
            <person name="Lai Q.Sr."/>
            <person name="Liu X."/>
            <person name="Shao Z."/>
        </authorList>
    </citation>
    <scope>NUCLEOTIDE SEQUENCE [LARGE SCALE GENOMIC DNA]</scope>
    <source>
        <strain evidence="2 3">CIC4N-9</strain>
    </source>
</reference>
<sequence length="113" mass="11553">MSDAAKSKKATLTDAEITTSRGFGRRAFLLGTFGSTAALAGCVETTTIRSSGITDSDVGAYADPVGGGRGRSGITDSDVGAYADPVGRGRGRRVCTDSDLGAYADPVNRGRRC</sequence>
<name>A0A2U2CB49_9RHOB</name>
<gene>
    <name evidence="2" type="ORF">C4N9_09750</name>
</gene>
<evidence type="ECO:0000313" key="2">
    <source>
        <dbReference type="EMBL" id="PWE29089.1"/>
    </source>
</evidence>
<dbReference type="RefSeq" id="WP_109533138.1">
    <property type="nucleotide sequence ID" value="NZ_CAXPUO010000057.1"/>
</dbReference>
<dbReference type="OrthoDB" id="7629711at2"/>
<dbReference type="Proteomes" id="UP000244940">
    <property type="component" value="Unassembled WGS sequence"/>
</dbReference>